<dbReference type="Pfam" id="PF10677">
    <property type="entry name" value="DUF2490"/>
    <property type="match status" value="1"/>
</dbReference>
<keyword evidence="3" id="KW-1185">Reference proteome</keyword>
<organism evidence="2 3">
    <name type="scientific">Flavobacterium piscisymbiosum</name>
    <dbReference type="NCBI Taxonomy" id="2893753"/>
    <lineage>
        <taxon>Bacteria</taxon>
        <taxon>Pseudomonadati</taxon>
        <taxon>Bacteroidota</taxon>
        <taxon>Flavobacteriia</taxon>
        <taxon>Flavobacteriales</taxon>
        <taxon>Flavobacteriaceae</taxon>
        <taxon>Flavobacterium</taxon>
    </lineage>
</organism>
<evidence type="ECO:0000256" key="1">
    <source>
        <dbReference type="SAM" id="SignalP"/>
    </source>
</evidence>
<dbReference type="RefSeq" id="WP_230034309.1">
    <property type="nucleotide sequence ID" value="NZ_JAJJMM010000001.1"/>
</dbReference>
<dbReference type="EMBL" id="JAJJMM010000001">
    <property type="protein sequence ID" value="MCC9062610.1"/>
    <property type="molecule type" value="Genomic_DNA"/>
</dbReference>
<gene>
    <name evidence="2" type="ORF">LNP81_06340</name>
</gene>
<sequence>MKRINISKSLFIIVLMLFCSIKTNAQKMAQNVAAWVGYEMYLPFKEDGRWGLLLEGYSKGNQFVSELQGSFYRAGANYYLKNGNRLGAGFAYQWDLPYDEISLPYNNPDYRIYEQFIWRIVKKEGNEVWSQRFRMEQRWLGRKDDPNSTSDHFDYYKFENTFRYQVRYQLWFKPRWAAVVYDELHIRTNAASGNENYLDQNRLYLGTAYSLDKRREIRMELGYMNQIFFKSPDTESGLSRMNHTIRITLTTDLPFKRKEN</sequence>
<evidence type="ECO:0000313" key="2">
    <source>
        <dbReference type="EMBL" id="MCC9062610.1"/>
    </source>
</evidence>
<protein>
    <submittedName>
        <fullName evidence="2">DUF2490 domain-containing protein</fullName>
    </submittedName>
</protein>
<dbReference type="InterPro" id="IPR019619">
    <property type="entry name" value="DUF2490"/>
</dbReference>
<name>A0ABS8MAR0_9FLAO</name>
<reference evidence="2" key="1">
    <citation type="submission" date="2021-11" db="EMBL/GenBank/DDBJ databases">
        <title>Description of novel Flavobacterium species.</title>
        <authorList>
            <person name="Saticioglu I.B."/>
            <person name="Ay H."/>
            <person name="Altun S."/>
            <person name="Duman M."/>
        </authorList>
    </citation>
    <scope>NUCLEOTIDE SEQUENCE</scope>
    <source>
        <strain evidence="2">F-30</strain>
    </source>
</reference>
<feature type="signal peptide" evidence="1">
    <location>
        <begin position="1"/>
        <end position="25"/>
    </location>
</feature>
<comment type="caution">
    <text evidence="2">The sequence shown here is derived from an EMBL/GenBank/DDBJ whole genome shotgun (WGS) entry which is preliminary data.</text>
</comment>
<evidence type="ECO:0000313" key="3">
    <source>
        <dbReference type="Proteomes" id="UP001430679"/>
    </source>
</evidence>
<feature type="chain" id="PRO_5046190445" evidence="1">
    <location>
        <begin position="26"/>
        <end position="260"/>
    </location>
</feature>
<keyword evidence="1" id="KW-0732">Signal</keyword>
<proteinExistence type="predicted"/>
<dbReference type="Proteomes" id="UP001430679">
    <property type="component" value="Unassembled WGS sequence"/>
</dbReference>
<accession>A0ABS8MAR0</accession>